<dbReference type="HOGENOM" id="CLU_043450_1_0_1"/>
<keyword evidence="8" id="KW-1133">Transmembrane helix</keyword>
<dbReference type="GO" id="GO:0042383">
    <property type="term" value="C:sarcolemma"/>
    <property type="evidence" value="ECO:0007669"/>
    <property type="project" value="UniProtKB-SubCell"/>
</dbReference>
<evidence type="ECO:0000256" key="12">
    <source>
        <dbReference type="ARBA" id="ARBA00023212"/>
    </source>
</evidence>
<evidence type="ECO:0000256" key="9">
    <source>
        <dbReference type="ARBA" id="ARBA00023136"/>
    </source>
</evidence>
<evidence type="ECO:0000256" key="8">
    <source>
        <dbReference type="ARBA" id="ARBA00022989"/>
    </source>
</evidence>
<organism evidence="13 14">
    <name type="scientific">Strigamia maritima</name>
    <name type="common">European centipede</name>
    <name type="synonym">Geophilus maritimus</name>
    <dbReference type="NCBI Taxonomy" id="126957"/>
    <lineage>
        <taxon>Eukaryota</taxon>
        <taxon>Metazoa</taxon>
        <taxon>Ecdysozoa</taxon>
        <taxon>Arthropoda</taxon>
        <taxon>Myriapoda</taxon>
        <taxon>Chilopoda</taxon>
        <taxon>Pleurostigmophora</taxon>
        <taxon>Geophilomorpha</taxon>
        <taxon>Linotaeniidae</taxon>
        <taxon>Strigamia</taxon>
    </lineage>
</organism>
<keyword evidence="11" id="KW-0325">Glycoprotein</keyword>
<evidence type="ECO:0000256" key="2">
    <source>
        <dbReference type="ARBA" id="ARBA00004274"/>
    </source>
</evidence>
<evidence type="ECO:0000313" key="14">
    <source>
        <dbReference type="Proteomes" id="UP000014500"/>
    </source>
</evidence>
<keyword evidence="14" id="KW-1185">Reference proteome</keyword>
<dbReference type="OMA" id="FQMTREQ"/>
<keyword evidence="4" id="KW-1003">Cell membrane</keyword>
<dbReference type="PANTHER" id="PTHR12939">
    <property type="entry name" value="SARCOGLYCAN"/>
    <property type="match status" value="1"/>
</dbReference>
<keyword evidence="10" id="KW-1015">Disulfide bond</keyword>
<accession>T1ISK8</accession>
<keyword evidence="5" id="KW-0963">Cytoplasm</keyword>
<evidence type="ECO:0000256" key="7">
    <source>
        <dbReference type="ARBA" id="ARBA00022968"/>
    </source>
</evidence>
<evidence type="ECO:0000256" key="5">
    <source>
        <dbReference type="ARBA" id="ARBA00022490"/>
    </source>
</evidence>
<evidence type="ECO:0000256" key="6">
    <source>
        <dbReference type="ARBA" id="ARBA00022692"/>
    </source>
</evidence>
<keyword evidence="6" id="KW-0812">Transmembrane</keyword>
<dbReference type="STRING" id="126957.T1ISK8"/>
<dbReference type="EMBL" id="JH431435">
    <property type="status" value="NOT_ANNOTATED_CDS"/>
    <property type="molecule type" value="Genomic_DNA"/>
</dbReference>
<dbReference type="PhylomeDB" id="T1ISK8"/>
<comment type="subcellular location">
    <subcellularLocation>
        <location evidence="2">Cell membrane</location>
        <location evidence="2">Sarcolemma</location>
        <topology evidence="2">Single-pass type II membrane protein</topology>
    </subcellularLocation>
    <subcellularLocation>
        <location evidence="1">Cytoplasm</location>
        <location evidence="1">Cytoskeleton</location>
    </subcellularLocation>
</comment>
<evidence type="ECO:0000256" key="3">
    <source>
        <dbReference type="ARBA" id="ARBA00007574"/>
    </source>
</evidence>
<dbReference type="Pfam" id="PF04790">
    <property type="entry name" value="Sarcoglycan_1"/>
    <property type="match status" value="1"/>
</dbReference>
<dbReference type="InterPro" id="IPR039972">
    <property type="entry name" value="Sarcoglycan_gamma/delta/zeta"/>
</dbReference>
<evidence type="ECO:0000256" key="4">
    <source>
        <dbReference type="ARBA" id="ARBA00022475"/>
    </source>
</evidence>
<name>T1ISK8_STRMM</name>
<protein>
    <submittedName>
        <fullName evidence="13">Uncharacterized protein</fullName>
    </submittedName>
</protein>
<evidence type="ECO:0000256" key="11">
    <source>
        <dbReference type="ARBA" id="ARBA00023180"/>
    </source>
</evidence>
<comment type="similarity">
    <text evidence="3">Belongs to the sarcoglycan beta/delta/gamma/zeta family.</text>
</comment>
<dbReference type="AlphaFoldDB" id="T1ISK8"/>
<keyword evidence="7" id="KW-0735">Signal-anchor</keyword>
<dbReference type="GO" id="GO:0016012">
    <property type="term" value="C:sarcoglycan complex"/>
    <property type="evidence" value="ECO:0007669"/>
    <property type="project" value="InterPro"/>
</dbReference>
<reference evidence="14" key="1">
    <citation type="submission" date="2011-05" db="EMBL/GenBank/DDBJ databases">
        <authorList>
            <person name="Richards S.R."/>
            <person name="Qu J."/>
            <person name="Jiang H."/>
            <person name="Jhangiani S.N."/>
            <person name="Agravi P."/>
            <person name="Goodspeed R."/>
            <person name="Gross S."/>
            <person name="Mandapat C."/>
            <person name="Jackson L."/>
            <person name="Mathew T."/>
            <person name="Pu L."/>
            <person name="Thornton R."/>
            <person name="Saada N."/>
            <person name="Wilczek-Boney K.B."/>
            <person name="Lee S."/>
            <person name="Kovar C."/>
            <person name="Wu Y."/>
            <person name="Scherer S.E."/>
            <person name="Worley K.C."/>
            <person name="Muzny D.M."/>
            <person name="Gibbs R."/>
        </authorList>
    </citation>
    <scope>NUCLEOTIDE SEQUENCE</scope>
    <source>
        <strain evidence="14">Brora</strain>
    </source>
</reference>
<keyword evidence="9" id="KW-0472">Membrane</keyword>
<dbReference type="eggNOG" id="KOG3950">
    <property type="taxonomic scope" value="Eukaryota"/>
</dbReference>
<evidence type="ECO:0000256" key="1">
    <source>
        <dbReference type="ARBA" id="ARBA00004245"/>
    </source>
</evidence>
<evidence type="ECO:0000313" key="13">
    <source>
        <dbReference type="EnsemblMetazoa" id="SMAR004088-PA"/>
    </source>
</evidence>
<dbReference type="GO" id="GO:0005856">
    <property type="term" value="C:cytoskeleton"/>
    <property type="evidence" value="ECO:0007669"/>
    <property type="project" value="UniProtKB-SubCell"/>
</dbReference>
<sequence length="232" mass="25673">MFGRFDGMGKLRIVRNGLRLEGNAEFMHGLYATEIKARQDHSMKIESARNLTLNARNVDADISTQLFLGDQKLEVFASKFTVTNSSGAQIFSANDSEVTVGAEILKVTGIGGAVFTGAVETSEIQSDYRSDLKLESPTRNLDFDGAQGIKMESNSGEIQASSMMDLKLQSRKGIVKLDSRKIYFHVSKLPEMKTTQNSKDTTVRAYQLCVCETGRLFLAHPKEKCTTDGYFC</sequence>
<dbReference type="Proteomes" id="UP000014500">
    <property type="component" value="Unassembled WGS sequence"/>
</dbReference>
<dbReference type="PANTHER" id="PTHR12939:SF10">
    <property type="entry name" value="EG:4F1.1 PROTEIN"/>
    <property type="match status" value="1"/>
</dbReference>
<dbReference type="InterPro" id="IPR006875">
    <property type="entry name" value="Sarcoglycan"/>
</dbReference>
<keyword evidence="12" id="KW-0206">Cytoskeleton</keyword>
<proteinExistence type="inferred from homology"/>
<evidence type="ECO:0000256" key="10">
    <source>
        <dbReference type="ARBA" id="ARBA00023157"/>
    </source>
</evidence>
<reference evidence="13" key="2">
    <citation type="submission" date="2015-02" db="UniProtKB">
        <authorList>
            <consortium name="EnsemblMetazoa"/>
        </authorList>
    </citation>
    <scope>IDENTIFICATION</scope>
</reference>
<dbReference type="EnsemblMetazoa" id="SMAR004088-RA">
    <property type="protein sequence ID" value="SMAR004088-PA"/>
    <property type="gene ID" value="SMAR004088"/>
</dbReference>